<keyword evidence="2" id="KW-0805">Transcription regulation</keyword>
<feature type="domain" description="Zn(2)-C6 fungal-type" evidence="6">
    <location>
        <begin position="18"/>
        <end position="50"/>
    </location>
</feature>
<evidence type="ECO:0000256" key="3">
    <source>
        <dbReference type="ARBA" id="ARBA00023125"/>
    </source>
</evidence>
<accession>A0A1L9RMW9</accession>
<dbReference type="PROSITE" id="PS00463">
    <property type="entry name" value="ZN2_CY6_FUNGAL_1"/>
    <property type="match status" value="1"/>
</dbReference>
<keyword evidence="1" id="KW-0479">Metal-binding</keyword>
<keyword evidence="3" id="KW-0238">DNA-binding</keyword>
<dbReference type="GO" id="GO:0006351">
    <property type="term" value="P:DNA-templated transcription"/>
    <property type="evidence" value="ECO:0007669"/>
    <property type="project" value="InterPro"/>
</dbReference>
<dbReference type="STRING" id="1073089.A0A1L9RMW9"/>
<dbReference type="PANTHER" id="PTHR31668">
    <property type="entry name" value="GLUCOSE TRANSPORT TRANSCRIPTION REGULATOR RGT1-RELATED-RELATED"/>
    <property type="match status" value="1"/>
</dbReference>
<dbReference type="Gene3D" id="4.10.240.10">
    <property type="entry name" value="Zn(2)-C6 fungal-type DNA-binding domain"/>
    <property type="match status" value="1"/>
</dbReference>
<keyword evidence="4" id="KW-0804">Transcription</keyword>
<dbReference type="InterPro" id="IPR001138">
    <property type="entry name" value="Zn2Cys6_DnaBD"/>
</dbReference>
<dbReference type="SMART" id="SM00066">
    <property type="entry name" value="GAL4"/>
    <property type="match status" value="1"/>
</dbReference>
<evidence type="ECO:0000256" key="5">
    <source>
        <dbReference type="ARBA" id="ARBA00023242"/>
    </source>
</evidence>
<reference evidence="8" key="1">
    <citation type="journal article" date="2017" name="Genome Biol.">
        <title>Comparative genomics reveals high biological diversity and specific adaptations in the industrially and medically important fungal genus Aspergillus.</title>
        <authorList>
            <person name="de Vries R.P."/>
            <person name="Riley R."/>
            <person name="Wiebenga A."/>
            <person name="Aguilar-Osorio G."/>
            <person name="Amillis S."/>
            <person name="Uchima C.A."/>
            <person name="Anderluh G."/>
            <person name="Asadollahi M."/>
            <person name="Askin M."/>
            <person name="Barry K."/>
            <person name="Battaglia E."/>
            <person name="Bayram O."/>
            <person name="Benocci T."/>
            <person name="Braus-Stromeyer S.A."/>
            <person name="Caldana C."/>
            <person name="Canovas D."/>
            <person name="Cerqueira G.C."/>
            <person name="Chen F."/>
            <person name="Chen W."/>
            <person name="Choi C."/>
            <person name="Clum A."/>
            <person name="Dos Santos R.A."/>
            <person name="Damasio A.R."/>
            <person name="Diallinas G."/>
            <person name="Emri T."/>
            <person name="Fekete E."/>
            <person name="Flipphi M."/>
            <person name="Freyberg S."/>
            <person name="Gallo A."/>
            <person name="Gournas C."/>
            <person name="Habgood R."/>
            <person name="Hainaut M."/>
            <person name="Harispe M.L."/>
            <person name="Henrissat B."/>
            <person name="Hilden K.S."/>
            <person name="Hope R."/>
            <person name="Hossain A."/>
            <person name="Karabika E."/>
            <person name="Karaffa L."/>
            <person name="Karanyi Z."/>
            <person name="Krasevec N."/>
            <person name="Kuo A."/>
            <person name="Kusch H."/>
            <person name="LaButti K."/>
            <person name="Lagendijk E.L."/>
            <person name="Lapidus A."/>
            <person name="Levasseur A."/>
            <person name="Lindquist E."/>
            <person name="Lipzen A."/>
            <person name="Logrieco A.F."/>
            <person name="MacCabe A."/>
            <person name="Maekelae M.R."/>
            <person name="Malavazi I."/>
            <person name="Melin P."/>
            <person name="Meyer V."/>
            <person name="Mielnichuk N."/>
            <person name="Miskei M."/>
            <person name="Molnar A.P."/>
            <person name="Mule G."/>
            <person name="Ngan C.Y."/>
            <person name="Orejas M."/>
            <person name="Orosz E."/>
            <person name="Ouedraogo J.P."/>
            <person name="Overkamp K.M."/>
            <person name="Park H.-S."/>
            <person name="Perrone G."/>
            <person name="Piumi F."/>
            <person name="Punt P.J."/>
            <person name="Ram A.F."/>
            <person name="Ramon A."/>
            <person name="Rauscher S."/>
            <person name="Record E."/>
            <person name="Riano-Pachon D.M."/>
            <person name="Robert V."/>
            <person name="Roehrig J."/>
            <person name="Ruller R."/>
            <person name="Salamov A."/>
            <person name="Salih N.S."/>
            <person name="Samson R.A."/>
            <person name="Sandor E."/>
            <person name="Sanguinetti M."/>
            <person name="Schuetze T."/>
            <person name="Sepcic K."/>
            <person name="Shelest E."/>
            <person name="Sherlock G."/>
            <person name="Sophianopoulou V."/>
            <person name="Squina F.M."/>
            <person name="Sun H."/>
            <person name="Susca A."/>
            <person name="Todd R.B."/>
            <person name="Tsang A."/>
            <person name="Unkles S.E."/>
            <person name="van de Wiele N."/>
            <person name="van Rossen-Uffink D."/>
            <person name="Oliveira J.V."/>
            <person name="Vesth T.C."/>
            <person name="Visser J."/>
            <person name="Yu J.-H."/>
            <person name="Zhou M."/>
            <person name="Andersen M.R."/>
            <person name="Archer D.B."/>
            <person name="Baker S.E."/>
            <person name="Benoit I."/>
            <person name="Brakhage A.A."/>
            <person name="Braus G.H."/>
            <person name="Fischer R."/>
            <person name="Frisvad J.C."/>
            <person name="Goldman G.H."/>
            <person name="Houbraken J."/>
            <person name="Oakley B."/>
            <person name="Pocsi I."/>
            <person name="Scazzocchio C."/>
            <person name="Seiboth B."/>
            <person name="vanKuyk P.A."/>
            <person name="Wortman J."/>
            <person name="Dyer P.S."/>
            <person name="Grigoriev I.V."/>
        </authorList>
    </citation>
    <scope>NUCLEOTIDE SEQUENCE [LARGE SCALE GENOMIC DNA]</scope>
    <source>
        <strain evidence="8">DTO 134E9</strain>
    </source>
</reference>
<dbReference type="EMBL" id="KV878212">
    <property type="protein sequence ID" value="OJJ36168.1"/>
    <property type="molecule type" value="Genomic_DNA"/>
</dbReference>
<dbReference type="PANTHER" id="PTHR31668:SF30">
    <property type="entry name" value="ZN(II)2CYS6 TRANSCRIPTION FACTOR (EUROFUNG)"/>
    <property type="match status" value="1"/>
</dbReference>
<dbReference type="OrthoDB" id="39175at2759"/>
<proteinExistence type="predicted"/>
<sequence>MSLDRNRQSLRAELSTQACDICRKRKVKCRSSQAAGKCGRCVRLGLQCTFLSPSKARGPKKRIRPNAFPEGHASNVVVAGELDCASVTTSPSYSKYPTDHICDRGLFKTMLEDYLDELYPLIPIVHHPSFRQSLQEDRDCEDRGFLSLIIGIAAVVVATMPSKYESYRSHSPPLRFESRREMVRYCHDTIFGLRTSTYFDEVNFQKFATSYLFYAAFLQLGDHNRARMSDIETMQIARLLNLHRISEYKDLNCIETQLRKKGFWLVFYSFVHMQLQSMFGERLSYLDPVILQSIDPEDLMPLEVDDEFISETEVLMPASPTPCMVTGFILHSRVFWAALRSPCSTKIVEEPCPCVRAHDATLQISYLQNRVHNLKYLLNDIPPVLRPWGTLDERALDHDSASASDAAKRSSNFESMRANLHVTHLWLQSLLIDQLEAAQARQQGLQSASSPHEIVPDRRILWLDREELCRQLFFVLHSLPPKNLEANGLHLTYKVRDIASGLLECPFHPNDPEAKRAAEYVQHSSDLLSRLDRSESVNAMHLQSWVDTDRLPK</sequence>
<dbReference type="InterPro" id="IPR007219">
    <property type="entry name" value="XnlR_reg_dom"/>
</dbReference>
<organism evidence="7 8">
    <name type="scientific">Aspergillus wentii DTO 134E9</name>
    <dbReference type="NCBI Taxonomy" id="1073089"/>
    <lineage>
        <taxon>Eukaryota</taxon>
        <taxon>Fungi</taxon>
        <taxon>Dikarya</taxon>
        <taxon>Ascomycota</taxon>
        <taxon>Pezizomycotina</taxon>
        <taxon>Eurotiomycetes</taxon>
        <taxon>Eurotiomycetidae</taxon>
        <taxon>Eurotiales</taxon>
        <taxon>Aspergillaceae</taxon>
        <taxon>Aspergillus</taxon>
        <taxon>Aspergillus subgen. Cremei</taxon>
    </lineage>
</organism>
<evidence type="ECO:0000256" key="4">
    <source>
        <dbReference type="ARBA" id="ARBA00023163"/>
    </source>
</evidence>
<gene>
    <name evidence="7" type="ORF">ASPWEDRAFT_111888</name>
</gene>
<dbReference type="GO" id="GO:0003677">
    <property type="term" value="F:DNA binding"/>
    <property type="evidence" value="ECO:0007669"/>
    <property type="project" value="UniProtKB-KW"/>
</dbReference>
<dbReference type="CDD" id="cd12148">
    <property type="entry name" value="fungal_TF_MHR"/>
    <property type="match status" value="1"/>
</dbReference>
<keyword evidence="5" id="KW-0539">Nucleus</keyword>
<dbReference type="GO" id="GO:0000981">
    <property type="term" value="F:DNA-binding transcription factor activity, RNA polymerase II-specific"/>
    <property type="evidence" value="ECO:0007669"/>
    <property type="project" value="InterPro"/>
</dbReference>
<dbReference type="CDD" id="cd00067">
    <property type="entry name" value="GAL4"/>
    <property type="match status" value="1"/>
</dbReference>
<keyword evidence="8" id="KW-1185">Reference proteome</keyword>
<dbReference type="GO" id="GO:0008270">
    <property type="term" value="F:zinc ion binding"/>
    <property type="evidence" value="ECO:0007669"/>
    <property type="project" value="InterPro"/>
</dbReference>
<name>A0A1L9RMW9_ASPWE</name>
<evidence type="ECO:0000259" key="6">
    <source>
        <dbReference type="PROSITE" id="PS50048"/>
    </source>
</evidence>
<evidence type="ECO:0000256" key="2">
    <source>
        <dbReference type="ARBA" id="ARBA00023015"/>
    </source>
</evidence>
<dbReference type="Proteomes" id="UP000184383">
    <property type="component" value="Unassembled WGS sequence"/>
</dbReference>
<protein>
    <recommendedName>
        <fullName evidence="6">Zn(2)-C6 fungal-type domain-containing protein</fullName>
    </recommendedName>
</protein>
<dbReference type="GeneID" id="63744128"/>
<evidence type="ECO:0000313" key="7">
    <source>
        <dbReference type="EMBL" id="OJJ36168.1"/>
    </source>
</evidence>
<evidence type="ECO:0000313" key="8">
    <source>
        <dbReference type="Proteomes" id="UP000184383"/>
    </source>
</evidence>
<dbReference type="SUPFAM" id="SSF57701">
    <property type="entry name" value="Zn2/Cys6 DNA-binding domain"/>
    <property type="match status" value="1"/>
</dbReference>
<dbReference type="Pfam" id="PF00172">
    <property type="entry name" value="Zn_clus"/>
    <property type="match status" value="1"/>
</dbReference>
<dbReference type="VEuPathDB" id="FungiDB:ASPWEDRAFT_111888"/>
<dbReference type="Pfam" id="PF04082">
    <property type="entry name" value="Fungal_trans"/>
    <property type="match status" value="1"/>
</dbReference>
<dbReference type="RefSeq" id="XP_040689844.1">
    <property type="nucleotide sequence ID" value="XM_040828280.1"/>
</dbReference>
<dbReference type="InterPro" id="IPR050797">
    <property type="entry name" value="Carb_Metab_Trans_Reg"/>
</dbReference>
<dbReference type="PROSITE" id="PS50048">
    <property type="entry name" value="ZN2_CY6_FUNGAL_2"/>
    <property type="match status" value="1"/>
</dbReference>
<dbReference type="InterPro" id="IPR036864">
    <property type="entry name" value="Zn2-C6_fun-type_DNA-bd_sf"/>
</dbReference>
<evidence type="ECO:0000256" key="1">
    <source>
        <dbReference type="ARBA" id="ARBA00022723"/>
    </source>
</evidence>
<dbReference type="AlphaFoldDB" id="A0A1L9RMW9"/>